<evidence type="ECO:0000313" key="3">
    <source>
        <dbReference type="EMBL" id="XCO00564.1"/>
    </source>
</evidence>
<reference evidence="3" key="1">
    <citation type="submission" date="2024-06" db="EMBL/GenBank/DDBJ databases">
        <title>Intestivirid acquisition increases across infancy in a wild primate population.</title>
        <authorList>
            <person name="Schneider-Creas I.A."/>
            <person name="Moya I.L."/>
            <person name="Chiou K.L."/>
            <person name="Baniel A."/>
            <person name="Azanaw Haile A."/>
            <person name="Kebede F."/>
            <person name="Abebe B."/>
            <person name="Snyder-Mackler N."/>
            <person name="Varsani A."/>
        </authorList>
    </citation>
    <scope>NUCLEOTIDE SEQUENCE</scope>
    <source>
        <strain evidence="3">Int_RNL_2018_0288_CRY</strain>
    </source>
</reference>
<accession>A0AAU8MKT8</accession>
<feature type="region of interest" description="Disordered" evidence="2">
    <location>
        <begin position="24"/>
        <end position="85"/>
    </location>
</feature>
<feature type="compositionally biased region" description="Polar residues" evidence="2">
    <location>
        <begin position="24"/>
        <end position="42"/>
    </location>
</feature>
<organism evidence="3">
    <name type="scientific">Geladintestivirus 2</name>
    <dbReference type="NCBI Taxonomy" id="3233134"/>
    <lineage>
        <taxon>Viruses</taxon>
        <taxon>Duplodnaviria</taxon>
        <taxon>Heunggongvirae</taxon>
        <taxon>Uroviricota</taxon>
        <taxon>Caudoviricetes</taxon>
        <taxon>Crassvirales</taxon>
    </lineage>
</organism>
<name>A0AAU8MKT8_9CAUD</name>
<evidence type="ECO:0000256" key="1">
    <source>
        <dbReference type="SAM" id="Coils"/>
    </source>
</evidence>
<feature type="compositionally biased region" description="Polar residues" evidence="2">
    <location>
        <begin position="50"/>
        <end position="60"/>
    </location>
</feature>
<keyword evidence="1" id="KW-0175">Coiled coil</keyword>
<protein>
    <submittedName>
        <fullName evidence="3">Uncharacterized protein</fullName>
    </submittedName>
</protein>
<evidence type="ECO:0000256" key="2">
    <source>
        <dbReference type="SAM" id="MobiDB-lite"/>
    </source>
</evidence>
<feature type="compositionally biased region" description="Polar residues" evidence="2">
    <location>
        <begin position="71"/>
        <end position="80"/>
    </location>
</feature>
<proteinExistence type="predicted"/>
<sequence length="432" mass="48468">MPLSNIDFEGTENDVQKEPTVHIENNQQQEDVTHLNGNNQEDITGKDGNSKNNNPNQQVDNDIEGNKPKGTDTNNPSTGELVSGDELEFDGAVYTVSENGDIVDENGKVFKQANEVKDWLKSIEVEATQQDNSISLQSIQDALGTTIVDENGETVEFTNDAAGVQSYVNSVIELRSKELQEAAINRLYQDNPLLKQFQDYVQLTGTPKGFGDIPDRSGITLDKDNVYQLVSVIKMAAEEFGNKSLNDNYIKYLKDTGGLYDEAKNQLQALVEKDNNYRKDLEAKAEAQRREEAESISQYWNNVDNIIKGRIIAGYKIPESFTKEVDGRKVVMTANDFFKYVSQPTVTLPNGQKVTAYQAALNELSDNDYLNREMLDAWLMFTGGTYKDLIDMAVKEDAVRKLRVKSKEQRSNKTVKVIRKQTGKSSMDDIIL</sequence>
<dbReference type="EMBL" id="PP965500">
    <property type="protein sequence ID" value="XCO00564.1"/>
    <property type="molecule type" value="Genomic_DNA"/>
</dbReference>
<feature type="coiled-coil region" evidence="1">
    <location>
        <begin position="260"/>
        <end position="298"/>
    </location>
</feature>